<sequence length="193" mass="21980">MKKLLLFFFLASTTISQAQDLYSIETKVPYQSMYLELGGAGLPYSFNYDFRFDKSRIDTWGMRVGFGGYTIDGDSFFSLPVMVNKLYGRGPHYFELGFGATFFAFDEYTYSYCSNGYFDSNGRYICTSTVQETSNYNYILDVDGSPSVMGTLNFGYRRVPIDGGFTWRVALTPIFNNNGFWPLYAGFGFGYAF</sequence>
<feature type="chain" id="PRO_5045985077" description="Outer membrane protein beta-barrel domain-containing protein" evidence="1">
    <location>
        <begin position="19"/>
        <end position="193"/>
    </location>
</feature>
<evidence type="ECO:0000313" key="2">
    <source>
        <dbReference type="EMBL" id="GMQ27543.1"/>
    </source>
</evidence>
<reference evidence="2 3" key="1">
    <citation type="submission" date="2023-08" db="EMBL/GenBank/DDBJ databases">
        <title>Draft genome sequence of Algoriphagus confluentis.</title>
        <authorList>
            <person name="Takatani N."/>
            <person name="Hosokawa M."/>
            <person name="Sawabe T."/>
        </authorList>
    </citation>
    <scope>NUCLEOTIDE SEQUENCE [LARGE SCALE GENOMIC DNA]</scope>
    <source>
        <strain evidence="2 3">NBRC 111222</strain>
    </source>
</reference>
<evidence type="ECO:0000256" key="1">
    <source>
        <dbReference type="SAM" id="SignalP"/>
    </source>
</evidence>
<dbReference type="EMBL" id="BTPD01000001">
    <property type="protein sequence ID" value="GMQ27543.1"/>
    <property type="molecule type" value="Genomic_DNA"/>
</dbReference>
<dbReference type="RefSeq" id="WP_338222355.1">
    <property type="nucleotide sequence ID" value="NZ_BTPD01000001.1"/>
</dbReference>
<accession>A0ABQ6PIM5</accession>
<name>A0ABQ6PIM5_9BACT</name>
<gene>
    <name evidence="2" type="ORF">Aconfl_01850</name>
</gene>
<evidence type="ECO:0000313" key="3">
    <source>
        <dbReference type="Proteomes" id="UP001338309"/>
    </source>
</evidence>
<comment type="caution">
    <text evidence="2">The sequence shown here is derived from an EMBL/GenBank/DDBJ whole genome shotgun (WGS) entry which is preliminary data.</text>
</comment>
<evidence type="ECO:0008006" key="4">
    <source>
        <dbReference type="Google" id="ProtNLM"/>
    </source>
</evidence>
<feature type="signal peptide" evidence="1">
    <location>
        <begin position="1"/>
        <end position="18"/>
    </location>
</feature>
<protein>
    <recommendedName>
        <fullName evidence="4">Outer membrane protein beta-barrel domain-containing protein</fullName>
    </recommendedName>
</protein>
<keyword evidence="1" id="KW-0732">Signal</keyword>
<proteinExistence type="predicted"/>
<organism evidence="2 3">
    <name type="scientific">Algoriphagus confluentis</name>
    <dbReference type="NCBI Taxonomy" id="1697556"/>
    <lineage>
        <taxon>Bacteria</taxon>
        <taxon>Pseudomonadati</taxon>
        <taxon>Bacteroidota</taxon>
        <taxon>Cytophagia</taxon>
        <taxon>Cytophagales</taxon>
        <taxon>Cyclobacteriaceae</taxon>
        <taxon>Algoriphagus</taxon>
    </lineage>
</organism>
<dbReference type="Proteomes" id="UP001338309">
    <property type="component" value="Unassembled WGS sequence"/>
</dbReference>
<keyword evidence="3" id="KW-1185">Reference proteome</keyword>